<protein>
    <submittedName>
        <fullName evidence="3">Uncharacterized protein</fullName>
    </submittedName>
</protein>
<evidence type="ECO:0000313" key="4">
    <source>
        <dbReference type="Proteomes" id="UP000822476"/>
    </source>
</evidence>
<name>A0A8S9YT52_9TREM</name>
<evidence type="ECO:0000256" key="1">
    <source>
        <dbReference type="SAM" id="MobiDB-lite"/>
    </source>
</evidence>
<dbReference type="AlphaFoldDB" id="A0A8S9YT52"/>
<feature type="compositionally biased region" description="Polar residues" evidence="1">
    <location>
        <begin position="1"/>
        <end position="14"/>
    </location>
</feature>
<keyword evidence="4" id="KW-1185">Reference proteome</keyword>
<keyword evidence="2" id="KW-0812">Transmembrane</keyword>
<sequence length="249" mass="27245">MLVSPQQPTATAGSPSGRLFEPSEAFCSDSSKKFYIGSGDMHGTQDKPLAPIFASLTITPKNDVADPLEPDKHDPLYCEASLQFAGRGYESLTTSTNRDPSEAVLKRFCIQTAISHSPQPPSLNNEADEPVESTSFHNRVEVNDHHPIMFTPCPQTLPTLEEGPLPNTILTDRWRWLIVVGSFLCIFIIEGLCFSYGLYLYEMIVENQFAPSSLVLDHHGRAIPNAPRSLAALSLPGALLYGTCVLIGK</sequence>
<dbReference type="Proteomes" id="UP000822476">
    <property type="component" value="Unassembled WGS sequence"/>
</dbReference>
<accession>A0A8S9YT52</accession>
<proteinExistence type="predicted"/>
<dbReference type="EMBL" id="JTDE01003307">
    <property type="protein sequence ID" value="KAF7256211.1"/>
    <property type="molecule type" value="Genomic_DNA"/>
</dbReference>
<keyword evidence="2" id="KW-1133">Transmembrane helix</keyword>
<feature type="region of interest" description="Disordered" evidence="1">
    <location>
        <begin position="1"/>
        <end position="22"/>
    </location>
</feature>
<evidence type="ECO:0000256" key="2">
    <source>
        <dbReference type="SAM" id="Phobius"/>
    </source>
</evidence>
<evidence type="ECO:0000313" key="3">
    <source>
        <dbReference type="EMBL" id="KAF7256211.1"/>
    </source>
</evidence>
<gene>
    <name evidence="3" type="ORF">EG68_04163</name>
</gene>
<dbReference type="OrthoDB" id="6257937at2759"/>
<feature type="transmembrane region" description="Helical" evidence="2">
    <location>
        <begin position="176"/>
        <end position="199"/>
    </location>
</feature>
<keyword evidence="2" id="KW-0472">Membrane</keyword>
<feature type="transmembrane region" description="Helical" evidence="2">
    <location>
        <begin position="230"/>
        <end position="248"/>
    </location>
</feature>
<reference evidence="3" key="1">
    <citation type="submission" date="2019-07" db="EMBL/GenBank/DDBJ databases">
        <title>Annotation for the trematode Paragonimus miyazaki's.</title>
        <authorList>
            <person name="Choi Y.-J."/>
        </authorList>
    </citation>
    <scope>NUCLEOTIDE SEQUENCE</scope>
    <source>
        <strain evidence="3">Japan</strain>
    </source>
</reference>
<organism evidence="3 4">
    <name type="scientific">Paragonimus skrjabini miyazakii</name>
    <dbReference type="NCBI Taxonomy" id="59628"/>
    <lineage>
        <taxon>Eukaryota</taxon>
        <taxon>Metazoa</taxon>
        <taxon>Spiralia</taxon>
        <taxon>Lophotrochozoa</taxon>
        <taxon>Platyhelminthes</taxon>
        <taxon>Trematoda</taxon>
        <taxon>Digenea</taxon>
        <taxon>Plagiorchiida</taxon>
        <taxon>Troglotremata</taxon>
        <taxon>Troglotrematidae</taxon>
        <taxon>Paragonimus</taxon>
    </lineage>
</organism>
<comment type="caution">
    <text evidence="3">The sequence shown here is derived from an EMBL/GenBank/DDBJ whole genome shotgun (WGS) entry which is preliminary data.</text>
</comment>